<evidence type="ECO:0000313" key="1">
    <source>
        <dbReference type="EMBL" id="KAG9481438.1"/>
    </source>
</evidence>
<dbReference type="EMBL" id="WNTK01000006">
    <property type="protein sequence ID" value="KAG9481438.1"/>
    <property type="molecule type" value="Genomic_DNA"/>
</dbReference>
<reference evidence="1" key="1">
    <citation type="thesis" date="2020" institute="ProQuest LLC" country="789 East Eisenhower Parkway, Ann Arbor, MI, USA">
        <title>Comparative Genomics and Chromosome Evolution.</title>
        <authorList>
            <person name="Mudd A.B."/>
        </authorList>
    </citation>
    <scope>NUCLEOTIDE SEQUENCE</scope>
    <source>
        <strain evidence="1">HN-11 Male</strain>
        <tissue evidence="1">Kidney and liver</tissue>
    </source>
</reference>
<proteinExistence type="predicted"/>
<organism evidence="1 2">
    <name type="scientific">Eleutherodactylus coqui</name>
    <name type="common">Puerto Rican coqui</name>
    <dbReference type="NCBI Taxonomy" id="57060"/>
    <lineage>
        <taxon>Eukaryota</taxon>
        <taxon>Metazoa</taxon>
        <taxon>Chordata</taxon>
        <taxon>Craniata</taxon>
        <taxon>Vertebrata</taxon>
        <taxon>Euteleostomi</taxon>
        <taxon>Amphibia</taxon>
        <taxon>Batrachia</taxon>
        <taxon>Anura</taxon>
        <taxon>Neobatrachia</taxon>
        <taxon>Hyloidea</taxon>
        <taxon>Eleutherodactylidae</taxon>
        <taxon>Eleutherodactylinae</taxon>
        <taxon>Eleutherodactylus</taxon>
        <taxon>Eleutherodactylus</taxon>
    </lineage>
</organism>
<sequence length="92" mass="10903">MHTFTPTHFDGTTRDNLCCFSHKDCCEKNPLTGTTDKIRDYWQWCYNVVSQAMAQKLSAVSQLVTTLRTSVPWWYCEKWMRPSWKYSTELVL</sequence>
<accession>A0A8J6F649</accession>
<gene>
    <name evidence="1" type="ORF">GDO78_010587</name>
</gene>
<keyword evidence="2" id="KW-1185">Reference proteome</keyword>
<name>A0A8J6F649_ELECQ</name>
<dbReference type="Proteomes" id="UP000770717">
    <property type="component" value="Unassembled WGS sequence"/>
</dbReference>
<comment type="caution">
    <text evidence="1">The sequence shown here is derived from an EMBL/GenBank/DDBJ whole genome shotgun (WGS) entry which is preliminary data.</text>
</comment>
<protein>
    <submittedName>
        <fullName evidence="1">Uncharacterized protein</fullName>
    </submittedName>
</protein>
<dbReference type="AlphaFoldDB" id="A0A8J6F649"/>
<evidence type="ECO:0000313" key="2">
    <source>
        <dbReference type="Proteomes" id="UP000770717"/>
    </source>
</evidence>